<dbReference type="EMBL" id="MN739751">
    <property type="protein sequence ID" value="QHT24933.1"/>
    <property type="molecule type" value="Genomic_DNA"/>
</dbReference>
<protein>
    <submittedName>
        <fullName evidence="1">Uncharacterized protein</fullName>
    </submittedName>
</protein>
<organism evidence="1">
    <name type="scientific">viral metagenome</name>
    <dbReference type="NCBI Taxonomy" id="1070528"/>
    <lineage>
        <taxon>unclassified sequences</taxon>
        <taxon>metagenomes</taxon>
        <taxon>organismal metagenomes</taxon>
    </lineage>
</organism>
<reference evidence="1" key="1">
    <citation type="journal article" date="2020" name="Nature">
        <title>Giant virus diversity and host interactions through global metagenomics.</title>
        <authorList>
            <person name="Schulz F."/>
            <person name="Roux S."/>
            <person name="Paez-Espino D."/>
            <person name="Jungbluth S."/>
            <person name="Walsh D.A."/>
            <person name="Denef V.J."/>
            <person name="McMahon K.D."/>
            <person name="Konstantinidis K.T."/>
            <person name="Eloe-Fadrosh E.A."/>
            <person name="Kyrpides N.C."/>
            <person name="Woyke T."/>
        </authorList>
    </citation>
    <scope>NUCLEOTIDE SEQUENCE</scope>
    <source>
        <strain evidence="1">GVMAG-M-3300023179-150</strain>
    </source>
</reference>
<evidence type="ECO:0000313" key="1">
    <source>
        <dbReference type="EMBL" id="QHT24933.1"/>
    </source>
</evidence>
<dbReference type="AlphaFoldDB" id="A0A6C0E961"/>
<sequence length="88" mass="10299">MKKLYLLFIVFVVIFLLGSFYRSLYNKKEKFDTTLFGIENKESKTIFQFLNPVDVKDIKGIDPNDYTIMGKQKTKCNEDGVCIIDARF</sequence>
<accession>A0A6C0E961</accession>
<name>A0A6C0E961_9ZZZZ</name>
<proteinExistence type="predicted"/>